<dbReference type="RefSeq" id="WP_073783346.1">
    <property type="nucleotide sequence ID" value="NZ_JBHXKN010000128.1"/>
</dbReference>
<keyword evidence="3" id="KW-1185">Reference proteome</keyword>
<evidence type="ECO:0000313" key="2">
    <source>
        <dbReference type="EMBL" id="OKH95763.1"/>
    </source>
</evidence>
<organism evidence="2 3">
    <name type="scientific">Streptomyces uncialis</name>
    <dbReference type="NCBI Taxonomy" id="1048205"/>
    <lineage>
        <taxon>Bacteria</taxon>
        <taxon>Bacillati</taxon>
        <taxon>Actinomycetota</taxon>
        <taxon>Actinomycetes</taxon>
        <taxon>Kitasatosporales</taxon>
        <taxon>Streptomycetaceae</taxon>
        <taxon>Streptomyces</taxon>
    </lineage>
</organism>
<dbReference type="EMBL" id="LFBV01000001">
    <property type="protein sequence ID" value="OKH95763.1"/>
    <property type="molecule type" value="Genomic_DNA"/>
</dbReference>
<dbReference type="CDD" id="cd00093">
    <property type="entry name" value="HTH_XRE"/>
    <property type="match status" value="1"/>
</dbReference>
<dbReference type="PROSITE" id="PS50943">
    <property type="entry name" value="HTH_CROC1"/>
    <property type="match status" value="1"/>
</dbReference>
<gene>
    <name evidence="2" type="ORF">AB852_03150</name>
</gene>
<dbReference type="STRING" id="1048205.AB852_03150"/>
<dbReference type="SMART" id="SM00530">
    <property type="entry name" value="HTH_XRE"/>
    <property type="match status" value="1"/>
</dbReference>
<dbReference type="Gene3D" id="1.10.260.40">
    <property type="entry name" value="lambda repressor-like DNA-binding domains"/>
    <property type="match status" value="1"/>
</dbReference>
<dbReference type="InterPro" id="IPR001387">
    <property type="entry name" value="Cro/C1-type_HTH"/>
</dbReference>
<dbReference type="InterPro" id="IPR043917">
    <property type="entry name" value="DUF5753"/>
</dbReference>
<reference evidence="2 3" key="1">
    <citation type="submission" date="2015-06" db="EMBL/GenBank/DDBJ databases">
        <title>Cloning and characterization of the uncialamcin biosynthetic gene cluster.</title>
        <authorList>
            <person name="Yan X."/>
            <person name="Huang T."/>
            <person name="Ge H."/>
            <person name="Shen B."/>
        </authorList>
    </citation>
    <scope>NUCLEOTIDE SEQUENCE [LARGE SCALE GENOMIC DNA]</scope>
    <source>
        <strain evidence="2 3">DCA2648</strain>
    </source>
</reference>
<comment type="caution">
    <text evidence="2">The sequence shown here is derived from an EMBL/GenBank/DDBJ whole genome shotgun (WGS) entry which is preliminary data.</text>
</comment>
<evidence type="ECO:0000313" key="3">
    <source>
        <dbReference type="Proteomes" id="UP000186455"/>
    </source>
</evidence>
<dbReference type="GO" id="GO:0003677">
    <property type="term" value="F:DNA binding"/>
    <property type="evidence" value="ECO:0007669"/>
    <property type="project" value="UniProtKB-KW"/>
</dbReference>
<protein>
    <submittedName>
        <fullName evidence="2">DNA-binding protein</fullName>
    </submittedName>
</protein>
<dbReference type="Pfam" id="PF13560">
    <property type="entry name" value="HTH_31"/>
    <property type="match status" value="1"/>
</dbReference>
<dbReference type="AlphaFoldDB" id="A0A1Q4VD28"/>
<dbReference type="Proteomes" id="UP000186455">
    <property type="component" value="Unassembled WGS sequence"/>
</dbReference>
<keyword evidence="2" id="KW-0238">DNA-binding</keyword>
<dbReference type="InterPro" id="IPR010982">
    <property type="entry name" value="Lambda_DNA-bd_dom_sf"/>
</dbReference>
<dbReference type="SUPFAM" id="SSF47413">
    <property type="entry name" value="lambda repressor-like DNA-binding domains"/>
    <property type="match status" value="1"/>
</dbReference>
<accession>A0A1Q4VD28</accession>
<name>A0A1Q4VD28_9ACTN</name>
<proteinExistence type="predicted"/>
<evidence type="ECO:0000259" key="1">
    <source>
        <dbReference type="PROSITE" id="PS50943"/>
    </source>
</evidence>
<dbReference type="Pfam" id="PF19054">
    <property type="entry name" value="DUF5753"/>
    <property type="match status" value="1"/>
</dbReference>
<feature type="domain" description="HTH cro/C1-type" evidence="1">
    <location>
        <begin position="18"/>
        <end position="72"/>
    </location>
</feature>
<sequence>MPPREQPTARQVRLGIELRKLREASGRTAREASALLSVAQPKMSQIESGRTGVSEERVRRLASFYQCDDGQLVDALCGMTREHRGQFWFDEYRGILHPSFLDVAELEWHARALQSLHSLTLPGLLQTGQYARTLFESVWPRLLSDELEARVEHRLRRALILDREDPPPFLAIIHEAALRMRFGGRFVVRDQLLHLLKMSEHPAVSVRVVPYSCEDFIEVTQPVLYASGPVSQLDTVQADSPIGTHLLDAEFELKKCRALMRIAEHASLDADQSRQLIRDIAREL</sequence>